<accession>A0AAN6FMC2</accession>
<evidence type="ECO:0000313" key="2">
    <source>
        <dbReference type="Proteomes" id="UP001168146"/>
    </source>
</evidence>
<reference evidence="1" key="1">
    <citation type="submission" date="2021-12" db="EMBL/GenBank/DDBJ databases">
        <title>Black yeast isolated from Biological Soil Crust.</title>
        <authorList>
            <person name="Kurbessoian T."/>
        </authorList>
    </citation>
    <scope>NUCLEOTIDE SEQUENCE</scope>
    <source>
        <strain evidence="1">CCFEE 5208</strain>
    </source>
</reference>
<organism evidence="1 2">
    <name type="scientific">Friedmanniomyces endolithicus</name>
    <dbReference type="NCBI Taxonomy" id="329885"/>
    <lineage>
        <taxon>Eukaryota</taxon>
        <taxon>Fungi</taxon>
        <taxon>Dikarya</taxon>
        <taxon>Ascomycota</taxon>
        <taxon>Pezizomycotina</taxon>
        <taxon>Dothideomycetes</taxon>
        <taxon>Dothideomycetidae</taxon>
        <taxon>Mycosphaerellales</taxon>
        <taxon>Teratosphaeriaceae</taxon>
        <taxon>Friedmanniomyces</taxon>
    </lineage>
</organism>
<dbReference type="EMBL" id="JASUXU010000028">
    <property type="protein sequence ID" value="KAK0319775.1"/>
    <property type="molecule type" value="Genomic_DNA"/>
</dbReference>
<dbReference type="AlphaFoldDB" id="A0AAN6FMC2"/>
<gene>
    <name evidence="1" type="ORF">LTR82_009110</name>
</gene>
<evidence type="ECO:0000313" key="1">
    <source>
        <dbReference type="EMBL" id="KAK0319775.1"/>
    </source>
</evidence>
<dbReference type="SUPFAM" id="SSF101690">
    <property type="entry name" value="PAZ domain"/>
    <property type="match status" value="1"/>
</dbReference>
<dbReference type="Gene3D" id="2.170.260.10">
    <property type="entry name" value="paz domain"/>
    <property type="match status" value="1"/>
</dbReference>
<evidence type="ECO:0008006" key="3">
    <source>
        <dbReference type="Google" id="ProtNLM"/>
    </source>
</evidence>
<protein>
    <recommendedName>
        <fullName evidence="3">Piwi domain-containing protein</fullName>
    </recommendedName>
</protein>
<name>A0AAN6FMC2_9PEZI</name>
<dbReference type="Proteomes" id="UP001168146">
    <property type="component" value="Unassembled WGS sequence"/>
</dbReference>
<comment type="caution">
    <text evidence="1">The sequence shown here is derived from an EMBL/GenBank/DDBJ whole genome shotgun (WGS) entry which is preliminary data.</text>
</comment>
<proteinExistence type="predicted"/>
<sequence>MDSAVSQLSRSSFVATERIPQLEQPLMLHIHVAADADATIPASRAEYVKMHDHKEDGEILKQWVLLSEMMPVPRGSGMTETDLKEIAKRQHAKVISEQEGKHWTHTVVITADHTEETIGRFQLLDHDSTNAERTRVAQLINNRMLIQAKPEGSFLYGNRLFGKATTLNCGLEVRDGITVKPGIGHDDEEVHIMQTGCKQHFYQPILLSDFMLACFGPAISSCDASRAEELTKILKGVQVIVATSKGGKACTVQSVTHKTVSCLANRHDDDEGLIALDELYETHYSKRLRYPNMLCINVGLAGRAFLVSAEACQLNFTRRPEIPKPLRHKFTLEVNPHFPFTKIRAAKLDLMFAQIVIIPSGRHFNTDQLCELKKEQWMAFQSAIKYRFKGVVSESVRKYELNPPTLLSYALRETDAASGVWAERLQVALGAKRANADAPSIVVVVVPDSKHNADIYKVLKKTCETVISVQCKVIRANALSKILKKPVEGTEQRRFTGAIVRNLLARTLHPPTLNLKYGNDEEYQLRFPAPGKVSEKGVLFGIHIQSIASSKVRNGTCDREWKTAPGQLVTITSSANWITANVLTTHYLLPAGADDVAADHLSTCLKEHISSSKLIRGEFTHVVLYRSGEGAGRRNELIVEMNGLVYDHFDGVAGLTLVAYAPETVVQVLGDLAVVSSGQRSGMTASEHEVASGAKNLLHDQDQRKQDRCIVDWHLREMTNPFGLDAAFRKVYVRDPQEVKDAMRAYHLTQVHIGFDETGKAQQNDAALDTSYSVLRDTTVPYILHLAQQASKYIQRFVEEMPSGENLETGEQVMKFELQDVVPELRKTLYYVQTHSDADDNDGWVRGSSSDWRAGKLTCTLFHAFENALESPLIERQAVEMALSCKVSLLGENHGHLFAVLVDERAWEG</sequence>
<dbReference type="InterPro" id="IPR036085">
    <property type="entry name" value="PAZ_dom_sf"/>
</dbReference>